<proteinExistence type="predicted"/>
<dbReference type="EMBL" id="JANHOG010000024">
    <property type="protein sequence ID" value="KAJ3559457.1"/>
    <property type="molecule type" value="Genomic_DNA"/>
</dbReference>
<protein>
    <submittedName>
        <fullName evidence="1">Uncharacterized protein</fullName>
    </submittedName>
</protein>
<organism evidence="1 2">
    <name type="scientific">Phlebia brevispora</name>
    <dbReference type="NCBI Taxonomy" id="194682"/>
    <lineage>
        <taxon>Eukaryota</taxon>
        <taxon>Fungi</taxon>
        <taxon>Dikarya</taxon>
        <taxon>Basidiomycota</taxon>
        <taxon>Agaricomycotina</taxon>
        <taxon>Agaricomycetes</taxon>
        <taxon>Polyporales</taxon>
        <taxon>Meruliaceae</taxon>
        <taxon>Phlebia</taxon>
    </lineage>
</organism>
<sequence>MDHSTLSGLDNTDVNSLTSSWLLARAFCASRLKRHDAEITEVKVTDDEGIEEVQRRGDAHGAERRRRPFPVSGWDPLLVPRAMMAVILFCKVNALSGAAS</sequence>
<accession>A0ACC1TEM9</accession>
<evidence type="ECO:0000313" key="2">
    <source>
        <dbReference type="Proteomes" id="UP001148662"/>
    </source>
</evidence>
<reference evidence="1" key="1">
    <citation type="submission" date="2022-07" db="EMBL/GenBank/DDBJ databases">
        <title>Genome Sequence of Phlebia brevispora.</title>
        <authorList>
            <person name="Buettner E."/>
        </authorList>
    </citation>
    <scope>NUCLEOTIDE SEQUENCE</scope>
    <source>
        <strain evidence="1">MPL23</strain>
    </source>
</reference>
<name>A0ACC1TEM9_9APHY</name>
<comment type="caution">
    <text evidence="1">The sequence shown here is derived from an EMBL/GenBank/DDBJ whole genome shotgun (WGS) entry which is preliminary data.</text>
</comment>
<gene>
    <name evidence="1" type="ORF">NM688_g329</name>
</gene>
<evidence type="ECO:0000313" key="1">
    <source>
        <dbReference type="EMBL" id="KAJ3559457.1"/>
    </source>
</evidence>
<keyword evidence="2" id="KW-1185">Reference proteome</keyword>
<dbReference type="Proteomes" id="UP001148662">
    <property type="component" value="Unassembled WGS sequence"/>
</dbReference>